<dbReference type="GO" id="GO:0004623">
    <property type="term" value="F:phospholipase A2 activity"/>
    <property type="evidence" value="ECO:0007669"/>
    <property type="project" value="TreeGrafter"/>
</dbReference>
<feature type="domain" description="AB hydrolase-1" evidence="3">
    <location>
        <begin position="124"/>
        <end position="430"/>
    </location>
</feature>
<dbReference type="GO" id="GO:0005743">
    <property type="term" value="C:mitochondrial inner membrane"/>
    <property type="evidence" value="ECO:0007669"/>
    <property type="project" value="TreeGrafter"/>
</dbReference>
<protein>
    <submittedName>
        <fullName evidence="4">Alpha/Beta hydrolase protein</fullName>
    </submittedName>
</protein>
<keyword evidence="5" id="KW-1185">Reference proteome</keyword>
<comment type="similarity">
    <text evidence="1">Belongs to the peptidase S33 family. ABHD4/ABHD5 subfamily.</text>
</comment>
<dbReference type="GO" id="GO:0042171">
    <property type="term" value="F:lysophosphatidic acid acyltransferase activity"/>
    <property type="evidence" value="ECO:0007669"/>
    <property type="project" value="TreeGrafter"/>
</dbReference>
<feature type="region of interest" description="Disordered" evidence="2">
    <location>
        <begin position="240"/>
        <end position="263"/>
    </location>
</feature>
<dbReference type="PANTHER" id="PTHR42886:SF29">
    <property type="entry name" value="PUMMELIG, ISOFORM A"/>
    <property type="match status" value="1"/>
</dbReference>
<evidence type="ECO:0000313" key="5">
    <source>
        <dbReference type="Proteomes" id="UP000772434"/>
    </source>
</evidence>
<evidence type="ECO:0000259" key="3">
    <source>
        <dbReference type="Pfam" id="PF00561"/>
    </source>
</evidence>
<dbReference type="GO" id="GO:0035965">
    <property type="term" value="P:cardiolipin acyl-chain remodeling"/>
    <property type="evidence" value="ECO:0007669"/>
    <property type="project" value="TreeGrafter"/>
</dbReference>
<dbReference type="Proteomes" id="UP000772434">
    <property type="component" value="Unassembled WGS sequence"/>
</dbReference>
<dbReference type="InterPro" id="IPR000073">
    <property type="entry name" value="AB_hydrolase_1"/>
</dbReference>
<dbReference type="GO" id="GO:0006654">
    <property type="term" value="P:phosphatidic acid biosynthetic process"/>
    <property type="evidence" value="ECO:0007669"/>
    <property type="project" value="TreeGrafter"/>
</dbReference>
<evidence type="ECO:0000256" key="1">
    <source>
        <dbReference type="ARBA" id="ARBA00038097"/>
    </source>
</evidence>
<dbReference type="Pfam" id="PF00561">
    <property type="entry name" value="Abhydrolase_1"/>
    <property type="match status" value="1"/>
</dbReference>
<dbReference type="InterPro" id="IPR029058">
    <property type="entry name" value="AB_hydrolase_fold"/>
</dbReference>
<comment type="caution">
    <text evidence="4">The sequence shown here is derived from an EMBL/GenBank/DDBJ whole genome shotgun (WGS) entry which is preliminary data.</text>
</comment>
<dbReference type="GO" id="GO:0055088">
    <property type="term" value="P:lipid homeostasis"/>
    <property type="evidence" value="ECO:0007669"/>
    <property type="project" value="TreeGrafter"/>
</dbReference>
<dbReference type="SUPFAM" id="SSF53474">
    <property type="entry name" value="alpha/beta-Hydrolases"/>
    <property type="match status" value="1"/>
</dbReference>
<gene>
    <name evidence="4" type="ORF">BDP27DRAFT_1210131</name>
</gene>
<dbReference type="Gene3D" id="3.40.50.1820">
    <property type="entry name" value="alpha/beta hydrolase"/>
    <property type="match status" value="1"/>
</dbReference>
<keyword evidence="4" id="KW-0378">Hydrolase</keyword>
<proteinExistence type="inferred from homology"/>
<dbReference type="PANTHER" id="PTHR42886">
    <property type="entry name" value="RE40534P-RELATED"/>
    <property type="match status" value="1"/>
</dbReference>
<evidence type="ECO:0000256" key="2">
    <source>
        <dbReference type="SAM" id="MobiDB-lite"/>
    </source>
</evidence>
<dbReference type="EMBL" id="JADNRY010000006">
    <property type="protein sequence ID" value="KAF9076453.1"/>
    <property type="molecule type" value="Genomic_DNA"/>
</dbReference>
<reference evidence="4" key="1">
    <citation type="submission" date="2020-11" db="EMBL/GenBank/DDBJ databases">
        <authorList>
            <consortium name="DOE Joint Genome Institute"/>
            <person name="Ahrendt S."/>
            <person name="Riley R."/>
            <person name="Andreopoulos W."/>
            <person name="Labutti K."/>
            <person name="Pangilinan J."/>
            <person name="Ruiz-Duenas F.J."/>
            <person name="Barrasa J.M."/>
            <person name="Sanchez-Garcia M."/>
            <person name="Camarero S."/>
            <person name="Miyauchi S."/>
            <person name="Serrano A."/>
            <person name="Linde D."/>
            <person name="Babiker R."/>
            <person name="Drula E."/>
            <person name="Ayuso-Fernandez I."/>
            <person name="Pacheco R."/>
            <person name="Padilla G."/>
            <person name="Ferreira P."/>
            <person name="Barriuso J."/>
            <person name="Kellner H."/>
            <person name="Castanera R."/>
            <person name="Alfaro M."/>
            <person name="Ramirez L."/>
            <person name="Pisabarro A.G."/>
            <person name="Kuo A."/>
            <person name="Tritt A."/>
            <person name="Lipzen A."/>
            <person name="He G."/>
            <person name="Yan M."/>
            <person name="Ng V."/>
            <person name="Cullen D."/>
            <person name="Martin F."/>
            <person name="Rosso M.-N."/>
            <person name="Henrissat B."/>
            <person name="Hibbett D."/>
            <person name="Martinez A.T."/>
            <person name="Grigoriev I.V."/>
        </authorList>
    </citation>
    <scope>NUCLEOTIDE SEQUENCE</scope>
    <source>
        <strain evidence="4">AH 40177</strain>
    </source>
</reference>
<accession>A0A9P5Q874</accession>
<name>A0A9P5Q874_9AGAR</name>
<sequence length="445" mass="49323">MADSPSASTIDIVPPLPPAADIPTRFMESAKQWWAAGDKQSAISEERLLRHLPFFRSKKPASPLSESELAEIGPVIAYSSRVELSNPKHYLNTLSMVSTSQFQSQSQSQPQSLSTAIPSVTPAVMLHGYGAGTGFYFRNFLSMAQWAGRNNTSVFALDWLGMGRSARPNFTVRASKKDIPARVTEAESFFIDSLEDWRQKMRLEKMTLIGHSLGAYLSVVYALKYPTRVEKLILLSPAGVPRGPDHTDPTSEIDPPSTTSSVDAAMPASKAKVEQIEAKQASTQAKPSRSRKFLMYLWEEGFSPFQVVRTMGVWAPLVVGKYSSRRFSGLSEEETRNMHDYILNITMAKGSGEYCISHILAPGAHARMPLVDRIAGLRKDIPVTFVYGDQDWMDPEGGADSVERLRQVGNGQGRMYIVNNAGHHVYLDNPRAVNDLLVKELDRKI</sequence>
<dbReference type="OrthoDB" id="7457040at2759"/>
<dbReference type="AlphaFoldDB" id="A0A9P5Q874"/>
<evidence type="ECO:0000313" key="4">
    <source>
        <dbReference type="EMBL" id="KAF9076453.1"/>
    </source>
</evidence>
<organism evidence="4 5">
    <name type="scientific">Rhodocollybia butyracea</name>
    <dbReference type="NCBI Taxonomy" id="206335"/>
    <lineage>
        <taxon>Eukaryota</taxon>
        <taxon>Fungi</taxon>
        <taxon>Dikarya</taxon>
        <taxon>Basidiomycota</taxon>
        <taxon>Agaricomycotina</taxon>
        <taxon>Agaricomycetes</taxon>
        <taxon>Agaricomycetidae</taxon>
        <taxon>Agaricales</taxon>
        <taxon>Marasmiineae</taxon>
        <taxon>Omphalotaceae</taxon>
        <taxon>Rhodocollybia</taxon>
    </lineage>
</organism>